<feature type="transmembrane region" description="Helical" evidence="6">
    <location>
        <begin position="761"/>
        <end position="787"/>
    </location>
</feature>
<evidence type="ECO:0000259" key="8">
    <source>
        <dbReference type="Pfam" id="PF12704"/>
    </source>
</evidence>
<feature type="transmembrane region" description="Helical" evidence="6">
    <location>
        <begin position="286"/>
        <end position="307"/>
    </location>
</feature>
<sequence length="801" mass="89470">MFKNYLLVAFRNLTKNKAFSFINITGLAIGMAACLLILQYVKFELSFDNFQAKKERIYRINQDRYNNGKLSTRWAGGAFAPGTVFKKDLPEIEDVVKISPAGDILLSYKDQKMTVANNYFVGSSFFNIFSYQLIKGDVKTALAEPNTVVISESIAKKLFNDQDPVGQSIKIYNDKGMKVTGVMKDMPENTHMKMDFLQSWATLSKIYAPGIDDRWMNDGCTTYLLLKPGVNPRALEAKFIPIVKKAYEPYKSAGEGGVYTLQPVESIHLYSNLMFELQPNGDGNSVYLLLGIAIFVIIIAWINYINLATAKGIGRAKEVGVRKTLGSAKKQLIMQFMLEAGLLNLLSLLLAFILIAIFLPTFGSISGLHVNFSLFLNAGFWITVAGIFLAGSFLSGFYPAIVLSSFKPVEVMKGKLSASPRGVILRKGMVVFQFAASIFLLIGSLTVYRQIQYMQKQNLGVNIDQTIVIKPPIAKIDSFYRNMTSFKADILTNSQIKGVTVSTSVPGEAVPWNAGGIKPHGADDSQGKQYRVIGGDYDYLKFYDVKLLAGRKFSSEFGTDTAAVVFNSKAIDQMGFTKPEQAVGKQIDFWGKTYTIVGVVENFHQQSLRDGYDALIFRCIPDLRSNFSVKINAANIPQTVALLKNYWKTYFPNDQFDYFFLDQHFNKQYQADQRFGQVFGIFTFIAILVACLGLFGLVSYTIVQRTKEIGIRKVLGASVNSILQLLYKDFAILVVVAFIVSAPLAWYAINKWLQTYAFRLSINWVLFIIPFIVVFIIAFATVSLLTVKAALMNPVKSLKTE</sequence>
<evidence type="ECO:0000256" key="4">
    <source>
        <dbReference type="ARBA" id="ARBA00022989"/>
    </source>
</evidence>
<evidence type="ECO:0000313" key="9">
    <source>
        <dbReference type="EMBL" id="RYU91284.1"/>
    </source>
</evidence>
<feature type="transmembrane region" description="Helical" evidence="6">
    <location>
        <begin position="678"/>
        <end position="703"/>
    </location>
</feature>
<dbReference type="GO" id="GO:0022857">
    <property type="term" value="F:transmembrane transporter activity"/>
    <property type="evidence" value="ECO:0007669"/>
    <property type="project" value="TreeGrafter"/>
</dbReference>
<feature type="domain" description="MacB-like periplasmic core" evidence="8">
    <location>
        <begin position="437"/>
        <end position="624"/>
    </location>
</feature>
<dbReference type="RefSeq" id="WP_129875544.1">
    <property type="nucleotide sequence ID" value="NZ_SEWG01000002.1"/>
</dbReference>
<dbReference type="InterPro" id="IPR003838">
    <property type="entry name" value="ABC3_permease_C"/>
</dbReference>
<evidence type="ECO:0000256" key="5">
    <source>
        <dbReference type="ARBA" id="ARBA00023136"/>
    </source>
</evidence>
<keyword evidence="3 6" id="KW-0812">Transmembrane</keyword>
<feature type="domain" description="ABC3 transporter permease C-terminal" evidence="7">
    <location>
        <begin position="292"/>
        <end position="406"/>
    </location>
</feature>
<dbReference type="Pfam" id="PF12704">
    <property type="entry name" value="MacB_PCD"/>
    <property type="match status" value="2"/>
</dbReference>
<organism evidence="9 10">
    <name type="scientific">Mucilaginibacter terrigena</name>
    <dbReference type="NCBI Taxonomy" id="2492395"/>
    <lineage>
        <taxon>Bacteria</taxon>
        <taxon>Pseudomonadati</taxon>
        <taxon>Bacteroidota</taxon>
        <taxon>Sphingobacteriia</taxon>
        <taxon>Sphingobacteriales</taxon>
        <taxon>Sphingobacteriaceae</taxon>
        <taxon>Mucilaginibacter</taxon>
    </lineage>
</organism>
<feature type="domain" description="ABC3 transporter permease C-terminal" evidence="7">
    <location>
        <begin position="681"/>
        <end position="792"/>
    </location>
</feature>
<evidence type="ECO:0000259" key="7">
    <source>
        <dbReference type="Pfam" id="PF02687"/>
    </source>
</evidence>
<feature type="transmembrane region" description="Helical" evidence="6">
    <location>
        <begin position="21"/>
        <end position="41"/>
    </location>
</feature>
<gene>
    <name evidence="9" type="ORF">EWM62_04915</name>
</gene>
<keyword evidence="10" id="KW-1185">Reference proteome</keyword>
<feature type="transmembrane region" description="Helical" evidence="6">
    <location>
        <begin position="424"/>
        <end position="448"/>
    </location>
</feature>
<accession>A0A4Q5LPG1</accession>
<dbReference type="EMBL" id="SEWG01000002">
    <property type="protein sequence ID" value="RYU91284.1"/>
    <property type="molecule type" value="Genomic_DNA"/>
</dbReference>
<name>A0A4Q5LPG1_9SPHI</name>
<reference evidence="9 10" key="1">
    <citation type="submission" date="2019-02" db="EMBL/GenBank/DDBJ databases">
        <title>Bacterial novel species Mucilaginibacter sp. 17JY9-4 isolated from soil.</title>
        <authorList>
            <person name="Jung H.-Y."/>
        </authorList>
    </citation>
    <scope>NUCLEOTIDE SEQUENCE [LARGE SCALE GENOMIC DNA]</scope>
    <source>
        <strain evidence="9 10">17JY9-4</strain>
    </source>
</reference>
<feature type="transmembrane region" description="Helical" evidence="6">
    <location>
        <begin position="336"/>
        <end position="359"/>
    </location>
</feature>
<evidence type="ECO:0000256" key="3">
    <source>
        <dbReference type="ARBA" id="ARBA00022692"/>
    </source>
</evidence>
<feature type="domain" description="MacB-like periplasmic core" evidence="8">
    <location>
        <begin position="20"/>
        <end position="239"/>
    </location>
</feature>
<feature type="transmembrane region" description="Helical" evidence="6">
    <location>
        <begin position="730"/>
        <end position="749"/>
    </location>
</feature>
<protein>
    <submittedName>
        <fullName evidence="9">FtsX-like permease family protein</fullName>
    </submittedName>
</protein>
<evidence type="ECO:0000256" key="2">
    <source>
        <dbReference type="ARBA" id="ARBA00022475"/>
    </source>
</evidence>
<evidence type="ECO:0000256" key="6">
    <source>
        <dbReference type="SAM" id="Phobius"/>
    </source>
</evidence>
<dbReference type="OrthoDB" id="5933722at2"/>
<comment type="caution">
    <text evidence="9">The sequence shown here is derived from an EMBL/GenBank/DDBJ whole genome shotgun (WGS) entry which is preliminary data.</text>
</comment>
<dbReference type="AlphaFoldDB" id="A0A4Q5LPG1"/>
<dbReference type="Proteomes" id="UP000293331">
    <property type="component" value="Unassembled WGS sequence"/>
</dbReference>
<evidence type="ECO:0000313" key="10">
    <source>
        <dbReference type="Proteomes" id="UP000293331"/>
    </source>
</evidence>
<dbReference type="PROSITE" id="PS51257">
    <property type="entry name" value="PROKAR_LIPOPROTEIN"/>
    <property type="match status" value="1"/>
</dbReference>
<comment type="subcellular location">
    <subcellularLocation>
        <location evidence="1">Cell membrane</location>
        <topology evidence="1">Multi-pass membrane protein</topology>
    </subcellularLocation>
</comment>
<dbReference type="Pfam" id="PF02687">
    <property type="entry name" value="FtsX"/>
    <property type="match status" value="2"/>
</dbReference>
<dbReference type="PANTHER" id="PTHR30572">
    <property type="entry name" value="MEMBRANE COMPONENT OF TRANSPORTER-RELATED"/>
    <property type="match status" value="1"/>
</dbReference>
<keyword evidence="4 6" id="KW-1133">Transmembrane helix</keyword>
<evidence type="ECO:0000256" key="1">
    <source>
        <dbReference type="ARBA" id="ARBA00004651"/>
    </source>
</evidence>
<keyword evidence="5 6" id="KW-0472">Membrane</keyword>
<dbReference type="InterPro" id="IPR050250">
    <property type="entry name" value="Macrolide_Exporter_MacB"/>
</dbReference>
<dbReference type="InterPro" id="IPR025857">
    <property type="entry name" value="MacB_PCD"/>
</dbReference>
<dbReference type="PANTHER" id="PTHR30572:SF18">
    <property type="entry name" value="ABC-TYPE MACROLIDE FAMILY EXPORT SYSTEM PERMEASE COMPONENT 2"/>
    <property type="match status" value="1"/>
</dbReference>
<feature type="transmembrane region" description="Helical" evidence="6">
    <location>
        <begin position="379"/>
        <end position="403"/>
    </location>
</feature>
<keyword evidence="2" id="KW-1003">Cell membrane</keyword>
<proteinExistence type="predicted"/>
<dbReference type="GO" id="GO:0005886">
    <property type="term" value="C:plasma membrane"/>
    <property type="evidence" value="ECO:0007669"/>
    <property type="project" value="UniProtKB-SubCell"/>
</dbReference>